<feature type="coiled-coil region" evidence="1">
    <location>
        <begin position="152"/>
        <end position="181"/>
    </location>
</feature>
<evidence type="ECO:0000256" key="1">
    <source>
        <dbReference type="SAM" id="Coils"/>
    </source>
</evidence>
<dbReference type="Proteomes" id="UP001431783">
    <property type="component" value="Unassembled WGS sequence"/>
</dbReference>
<evidence type="ECO:0000313" key="3">
    <source>
        <dbReference type="EMBL" id="KAK9888327.1"/>
    </source>
</evidence>
<evidence type="ECO:0000313" key="4">
    <source>
        <dbReference type="Proteomes" id="UP001431783"/>
    </source>
</evidence>
<feature type="region of interest" description="Disordered" evidence="2">
    <location>
        <begin position="732"/>
        <end position="759"/>
    </location>
</feature>
<name>A0AAW1UY36_9CUCU</name>
<feature type="compositionally biased region" description="Acidic residues" evidence="2">
    <location>
        <begin position="588"/>
        <end position="602"/>
    </location>
</feature>
<reference evidence="3 4" key="1">
    <citation type="submission" date="2023-03" db="EMBL/GenBank/DDBJ databases">
        <title>Genome insight into feeding habits of ladybird beetles.</title>
        <authorList>
            <person name="Li H.-S."/>
            <person name="Huang Y.-H."/>
            <person name="Pang H."/>
        </authorList>
    </citation>
    <scope>NUCLEOTIDE SEQUENCE [LARGE SCALE GENOMIC DNA]</scope>
    <source>
        <strain evidence="3">SYSU_2023b</strain>
        <tissue evidence="3">Whole body</tissue>
    </source>
</reference>
<dbReference type="AlphaFoldDB" id="A0AAW1UY36"/>
<gene>
    <name evidence="3" type="ORF">WA026_000584</name>
</gene>
<keyword evidence="1" id="KW-0175">Coiled coil</keyword>
<protein>
    <submittedName>
        <fullName evidence="3">Uncharacterized protein</fullName>
    </submittedName>
</protein>
<accession>A0AAW1UY36</accession>
<dbReference type="EMBL" id="JARQZJ010000121">
    <property type="protein sequence ID" value="KAK9888327.1"/>
    <property type="molecule type" value="Genomic_DNA"/>
</dbReference>
<sequence>MFEMDSISEILHKPSFDKDFAFLKQLHAENKEYQDMIWKKFSLMKVNSDKPRHLKHNFDSHPSGFSSETENNNTDEMEEFFKDQPDFGSSNCSLVLSWAKEKQKSASAGKMFSNETARRKLRKKITKHLRNGTIDKFDIKGIGDQLAADRMAEKQKKKLAKKKLAERNEEEKKKLAEKNLTDGNEDEIKEVYVDSSNRCMLSTPSITSKSSSFSSLDALDENKDLPSSSKLREKEITEKVETVMTNKKIKATVVFETKETKGKERKSNNTKPKDSSKTHLAFLLTELNKSRHFIEKCLSMIKDIGELLNEDVIPPDGKEDLARRKVRTNEFNSRFSRTYMYPLVRQLSSISVPGNADKSPKDFPRLATTFQLIFQALQAYNNHLPSTIGRNSYHKLREYLAYVMDVCDKSRRFFEKQPNCAIHEYSDTLKSECNFLINKIDDNFLCASVDSLLKSRNPKSGVPTSRSNKNIMMPKSKMKENVPNGRYAMYNDCMASKRDRQWRRMLEAVEKRKPKVKSRYRTATFKHRPPIEKQNDQMIVQHGKHRLDARKSSTSWKNTPVATPINDDNIQTMIQYEKEYYNGKEDSGNDELEEEGEEEEQKEETQGKTVIQPAKDLNEDDNKHQPDDIFGRLLRLVQDNQPQANMEPDVSLTQTLMVLQQCLDIKNQYPEFFKKMTARNQNELTIEEGCMVSCGNDTKKQKKDPKVTVTGAKNAQLICIKDDNSIVEEVEESTKHVVPQNSPRKTPKHSDVHSSKSELTMDEVKTFPSRMSIKISRINRSRRVLQPLPRQYVVNIIQNKLLFHKECKSNYMYRQTPNGKPWECLDEISDKVLDYALMGVVKEIQANELIENIYNAEFQY</sequence>
<keyword evidence="4" id="KW-1185">Reference proteome</keyword>
<proteinExistence type="predicted"/>
<evidence type="ECO:0000256" key="2">
    <source>
        <dbReference type="SAM" id="MobiDB-lite"/>
    </source>
</evidence>
<comment type="caution">
    <text evidence="3">The sequence shown here is derived from an EMBL/GenBank/DDBJ whole genome shotgun (WGS) entry which is preliminary data.</text>
</comment>
<feature type="region of interest" description="Disordered" evidence="2">
    <location>
        <begin position="583"/>
        <end position="622"/>
    </location>
</feature>
<organism evidence="3 4">
    <name type="scientific">Henosepilachna vigintioctopunctata</name>
    <dbReference type="NCBI Taxonomy" id="420089"/>
    <lineage>
        <taxon>Eukaryota</taxon>
        <taxon>Metazoa</taxon>
        <taxon>Ecdysozoa</taxon>
        <taxon>Arthropoda</taxon>
        <taxon>Hexapoda</taxon>
        <taxon>Insecta</taxon>
        <taxon>Pterygota</taxon>
        <taxon>Neoptera</taxon>
        <taxon>Endopterygota</taxon>
        <taxon>Coleoptera</taxon>
        <taxon>Polyphaga</taxon>
        <taxon>Cucujiformia</taxon>
        <taxon>Coccinelloidea</taxon>
        <taxon>Coccinellidae</taxon>
        <taxon>Epilachninae</taxon>
        <taxon>Epilachnini</taxon>
        <taxon>Henosepilachna</taxon>
    </lineage>
</organism>